<feature type="transmembrane region" description="Helical" evidence="1">
    <location>
        <begin position="7"/>
        <end position="28"/>
    </location>
</feature>
<evidence type="ECO:0000256" key="1">
    <source>
        <dbReference type="SAM" id="Phobius"/>
    </source>
</evidence>
<dbReference type="EMBL" id="JACHLI010000020">
    <property type="protein sequence ID" value="MBB4865592.1"/>
    <property type="molecule type" value="Genomic_DNA"/>
</dbReference>
<evidence type="ECO:0000313" key="2">
    <source>
        <dbReference type="EMBL" id="MBB4865592.1"/>
    </source>
</evidence>
<evidence type="ECO:0000313" key="3">
    <source>
        <dbReference type="Proteomes" id="UP000566995"/>
    </source>
</evidence>
<dbReference type="Proteomes" id="UP000566995">
    <property type="component" value="Unassembled WGS sequence"/>
</dbReference>
<keyword evidence="1" id="KW-1133">Transmembrane helix</keyword>
<protein>
    <submittedName>
        <fullName evidence="2">Uncharacterized protein</fullName>
    </submittedName>
</protein>
<proteinExistence type="predicted"/>
<gene>
    <name evidence="2" type="ORF">HNP46_004493</name>
</gene>
<feature type="transmembrane region" description="Helical" evidence="1">
    <location>
        <begin position="40"/>
        <end position="59"/>
    </location>
</feature>
<keyword evidence="1" id="KW-0472">Membrane</keyword>
<organism evidence="2 3">
    <name type="scientific">Pseudomonas nitroreducens</name>
    <dbReference type="NCBI Taxonomy" id="46680"/>
    <lineage>
        <taxon>Bacteria</taxon>
        <taxon>Pseudomonadati</taxon>
        <taxon>Pseudomonadota</taxon>
        <taxon>Gammaproteobacteria</taxon>
        <taxon>Pseudomonadales</taxon>
        <taxon>Pseudomonadaceae</taxon>
        <taxon>Pseudomonas</taxon>
    </lineage>
</organism>
<dbReference type="RefSeq" id="WP_184593249.1">
    <property type="nucleotide sequence ID" value="NZ_JACHLI010000020.1"/>
</dbReference>
<dbReference type="AlphaFoldDB" id="A0A7W7KMK5"/>
<keyword evidence="1" id="KW-0812">Transmembrane</keyword>
<comment type="caution">
    <text evidence="2">The sequence shown here is derived from an EMBL/GenBank/DDBJ whole genome shotgun (WGS) entry which is preliminary data.</text>
</comment>
<sequence>MDENIEFASLLMKLVILLTVVLMAVSLVAAPESLPLLGEAMLLLVVPLFVFTTLLDLAVSWRRRS</sequence>
<reference evidence="2 3" key="1">
    <citation type="submission" date="2020-08" db="EMBL/GenBank/DDBJ databases">
        <title>Functional genomics of gut bacteria from endangered species of beetles.</title>
        <authorList>
            <person name="Carlos-Shanley C."/>
        </authorList>
    </citation>
    <scope>NUCLEOTIDE SEQUENCE [LARGE SCALE GENOMIC DNA]</scope>
    <source>
        <strain evidence="2 3">S00179</strain>
    </source>
</reference>
<name>A0A7W7KMK5_PSENT</name>
<accession>A0A7W7KMK5</accession>